<gene>
    <name evidence="2" type="ORF">GCM10010123_33460</name>
</gene>
<protein>
    <submittedName>
        <fullName evidence="2">Uncharacterized protein</fullName>
    </submittedName>
</protein>
<dbReference type="RefSeq" id="WP_189171101.1">
    <property type="nucleotide sequence ID" value="NZ_BMQB01000007.1"/>
</dbReference>
<reference evidence="2" key="2">
    <citation type="submission" date="2020-09" db="EMBL/GenBank/DDBJ databases">
        <authorList>
            <person name="Sun Q."/>
            <person name="Ohkuma M."/>
        </authorList>
    </citation>
    <scope>NUCLEOTIDE SEQUENCE</scope>
    <source>
        <strain evidence="2">JCM 3090</strain>
    </source>
</reference>
<accession>A0A8J3B8D6</accession>
<dbReference type="Proteomes" id="UP000649739">
    <property type="component" value="Unassembled WGS sequence"/>
</dbReference>
<feature type="region of interest" description="Disordered" evidence="1">
    <location>
        <begin position="65"/>
        <end position="86"/>
    </location>
</feature>
<feature type="region of interest" description="Disordered" evidence="1">
    <location>
        <begin position="1"/>
        <end position="45"/>
    </location>
</feature>
<reference evidence="2" key="1">
    <citation type="journal article" date="2014" name="Int. J. Syst. Evol. Microbiol.">
        <title>Complete genome sequence of Corynebacterium casei LMG S-19264T (=DSM 44701T), isolated from a smear-ripened cheese.</title>
        <authorList>
            <consortium name="US DOE Joint Genome Institute (JGI-PGF)"/>
            <person name="Walter F."/>
            <person name="Albersmeier A."/>
            <person name="Kalinowski J."/>
            <person name="Ruckert C."/>
        </authorList>
    </citation>
    <scope>NUCLEOTIDE SEQUENCE</scope>
    <source>
        <strain evidence="2">JCM 3090</strain>
    </source>
</reference>
<comment type="caution">
    <text evidence="2">The sequence shown here is derived from an EMBL/GenBank/DDBJ whole genome shotgun (WGS) entry which is preliminary data.</text>
</comment>
<evidence type="ECO:0000256" key="1">
    <source>
        <dbReference type="SAM" id="MobiDB-lite"/>
    </source>
</evidence>
<organism evidence="2 3">
    <name type="scientific">Pilimelia anulata</name>
    <dbReference type="NCBI Taxonomy" id="53371"/>
    <lineage>
        <taxon>Bacteria</taxon>
        <taxon>Bacillati</taxon>
        <taxon>Actinomycetota</taxon>
        <taxon>Actinomycetes</taxon>
        <taxon>Micromonosporales</taxon>
        <taxon>Micromonosporaceae</taxon>
        <taxon>Pilimelia</taxon>
    </lineage>
</organism>
<proteinExistence type="predicted"/>
<sequence length="86" mass="8927">MEINMTGTSAVGPTWTPPTAVAHPIPGAAPWSRPSAGAPAQPAVQRERGIAYTVTTLLGRTLSAAGTKKRFVTDPLRGVPPRSRPA</sequence>
<feature type="compositionally biased region" description="Polar residues" evidence="1">
    <location>
        <begin position="1"/>
        <end position="11"/>
    </location>
</feature>
<name>A0A8J3B8D6_9ACTN</name>
<dbReference type="AlphaFoldDB" id="A0A8J3B8D6"/>
<evidence type="ECO:0000313" key="3">
    <source>
        <dbReference type="Proteomes" id="UP000649739"/>
    </source>
</evidence>
<keyword evidence="3" id="KW-1185">Reference proteome</keyword>
<evidence type="ECO:0000313" key="2">
    <source>
        <dbReference type="EMBL" id="GGK00852.1"/>
    </source>
</evidence>
<dbReference type="EMBL" id="BMQB01000007">
    <property type="protein sequence ID" value="GGK00852.1"/>
    <property type="molecule type" value="Genomic_DNA"/>
</dbReference>